<dbReference type="CDD" id="cd01745">
    <property type="entry name" value="GATase1_2"/>
    <property type="match status" value="1"/>
</dbReference>
<name>A0A4Y4CVQ5_ZOORA</name>
<dbReference type="EMBL" id="BJNV01000009">
    <property type="protein sequence ID" value="GEC94660.1"/>
    <property type="molecule type" value="Genomic_DNA"/>
</dbReference>
<organism evidence="1 2">
    <name type="scientific">Zoogloea ramigera</name>
    <dbReference type="NCBI Taxonomy" id="350"/>
    <lineage>
        <taxon>Bacteria</taxon>
        <taxon>Pseudomonadati</taxon>
        <taxon>Pseudomonadota</taxon>
        <taxon>Betaproteobacteria</taxon>
        <taxon>Rhodocyclales</taxon>
        <taxon>Zoogloeaceae</taxon>
        <taxon>Zoogloea</taxon>
    </lineage>
</organism>
<gene>
    <name evidence="1" type="ORF">ZRA01_07330</name>
</gene>
<dbReference type="GO" id="GO:0005829">
    <property type="term" value="C:cytosol"/>
    <property type="evidence" value="ECO:0007669"/>
    <property type="project" value="TreeGrafter"/>
</dbReference>
<comment type="caution">
    <text evidence="1">The sequence shown here is derived from an EMBL/GenBank/DDBJ whole genome shotgun (WGS) entry which is preliminary data.</text>
</comment>
<dbReference type="SUPFAM" id="SSF52317">
    <property type="entry name" value="Class I glutamine amidotransferase-like"/>
    <property type="match status" value="1"/>
</dbReference>
<proteinExistence type="predicted"/>
<dbReference type="AlphaFoldDB" id="A0A4Y4CVQ5"/>
<accession>A0A4Y4CVQ5</accession>
<dbReference type="GO" id="GO:0033969">
    <property type="term" value="F:gamma-glutamyl-gamma-aminobutyrate hydrolase activity"/>
    <property type="evidence" value="ECO:0007669"/>
    <property type="project" value="TreeGrafter"/>
</dbReference>
<evidence type="ECO:0000313" key="1">
    <source>
        <dbReference type="EMBL" id="GEC94660.1"/>
    </source>
</evidence>
<dbReference type="InterPro" id="IPR011697">
    <property type="entry name" value="Peptidase_C26"/>
</dbReference>
<dbReference type="GO" id="GO:0006598">
    <property type="term" value="P:polyamine catabolic process"/>
    <property type="evidence" value="ECO:0007669"/>
    <property type="project" value="TreeGrafter"/>
</dbReference>
<dbReference type="PROSITE" id="PS51273">
    <property type="entry name" value="GATASE_TYPE_1"/>
    <property type="match status" value="1"/>
</dbReference>
<reference evidence="1 2" key="1">
    <citation type="submission" date="2019-06" db="EMBL/GenBank/DDBJ databases">
        <title>Whole genome shotgun sequence of Zoogloea ramigera NBRC 15342.</title>
        <authorList>
            <person name="Hosoyama A."/>
            <person name="Uohara A."/>
            <person name="Ohji S."/>
            <person name="Ichikawa N."/>
        </authorList>
    </citation>
    <scope>NUCLEOTIDE SEQUENCE [LARGE SCALE GENOMIC DNA]</scope>
    <source>
        <strain evidence="1 2">NBRC 15342</strain>
    </source>
</reference>
<dbReference type="Proteomes" id="UP000318422">
    <property type="component" value="Unassembled WGS sequence"/>
</dbReference>
<dbReference type="PANTHER" id="PTHR43235:SF1">
    <property type="entry name" value="GLUTAMINE AMIDOTRANSFERASE PB2B2.05-RELATED"/>
    <property type="match status" value="1"/>
</dbReference>
<dbReference type="OrthoDB" id="9813383at2"/>
<dbReference type="Pfam" id="PF07722">
    <property type="entry name" value="Peptidase_C26"/>
    <property type="match status" value="1"/>
</dbReference>
<evidence type="ECO:0000313" key="2">
    <source>
        <dbReference type="Proteomes" id="UP000318422"/>
    </source>
</evidence>
<dbReference type="InterPro" id="IPR044668">
    <property type="entry name" value="PuuD-like"/>
</dbReference>
<sequence>MARSKTIRIGLSARLFHPRDGAMGIESKTLQVLEQSIAQWVMSRDVLVLMVPSILKDGPIHRSNIRLRDYADYLDGLVLQGGTDVSPEAYGETPLKDEWAGDRVRDAYEMELLHEFVEAGKPVLGICRGLQLINVAFGGSLYQDIPTQFAEPARHQADAYDQHSHAVHFAEGGQFARWFGPVVGGQVVSIHHQCVRSLGRDLVVEATSTDDGMIEAIRHTGRGFVVGVQWHPEFHTPGRSNLLDCAPLLDAFHQAARNSR</sequence>
<dbReference type="InterPro" id="IPR029062">
    <property type="entry name" value="Class_I_gatase-like"/>
</dbReference>
<keyword evidence="2" id="KW-1185">Reference proteome</keyword>
<dbReference type="PANTHER" id="PTHR43235">
    <property type="entry name" value="GLUTAMINE AMIDOTRANSFERASE PB2B2.05-RELATED"/>
    <property type="match status" value="1"/>
</dbReference>
<dbReference type="RefSeq" id="WP_141349430.1">
    <property type="nucleotide sequence ID" value="NZ_BJNV01000009.1"/>
</dbReference>
<protein>
    <submittedName>
        <fullName evidence="1">Uncharacterized protein</fullName>
    </submittedName>
</protein>
<dbReference type="Gene3D" id="3.40.50.880">
    <property type="match status" value="1"/>
</dbReference>